<evidence type="ECO:0000313" key="2">
    <source>
        <dbReference type="EMBL" id="RNA36069.1"/>
    </source>
</evidence>
<proteinExistence type="predicted"/>
<keyword evidence="1" id="KW-0472">Membrane</keyword>
<keyword evidence="1" id="KW-1133">Transmembrane helix</keyword>
<dbReference type="EMBL" id="REGN01001246">
    <property type="protein sequence ID" value="RNA36069.1"/>
    <property type="molecule type" value="Genomic_DNA"/>
</dbReference>
<dbReference type="Proteomes" id="UP000276133">
    <property type="component" value="Unassembled WGS sequence"/>
</dbReference>
<gene>
    <name evidence="2" type="ORF">BpHYR1_052719</name>
</gene>
<accession>A0A3M7SK19</accession>
<comment type="caution">
    <text evidence="2">The sequence shown here is derived from an EMBL/GenBank/DDBJ whole genome shotgun (WGS) entry which is preliminary data.</text>
</comment>
<keyword evidence="3" id="KW-1185">Reference proteome</keyword>
<name>A0A3M7SK19_BRAPC</name>
<protein>
    <submittedName>
        <fullName evidence="2">Uncharacterized protein</fullName>
    </submittedName>
</protein>
<keyword evidence="1" id="KW-0812">Transmembrane</keyword>
<evidence type="ECO:0000313" key="3">
    <source>
        <dbReference type="Proteomes" id="UP000276133"/>
    </source>
</evidence>
<sequence>MLRLLNYKNLITPQFLNLFLTLSVLILTQSTSLCLFPTRTIRYQGISIKKSFFYPSSKCSTLRTRSNNSRWSHTSSKLLINKSDKTSTKSHIQGAVEFVAFPYLLSRKLDQTHFWPNKQNTSTPLNQNQ</sequence>
<organism evidence="2 3">
    <name type="scientific">Brachionus plicatilis</name>
    <name type="common">Marine rotifer</name>
    <name type="synonym">Brachionus muelleri</name>
    <dbReference type="NCBI Taxonomy" id="10195"/>
    <lineage>
        <taxon>Eukaryota</taxon>
        <taxon>Metazoa</taxon>
        <taxon>Spiralia</taxon>
        <taxon>Gnathifera</taxon>
        <taxon>Rotifera</taxon>
        <taxon>Eurotatoria</taxon>
        <taxon>Monogononta</taxon>
        <taxon>Pseudotrocha</taxon>
        <taxon>Ploima</taxon>
        <taxon>Brachionidae</taxon>
        <taxon>Brachionus</taxon>
    </lineage>
</organism>
<dbReference type="AlphaFoldDB" id="A0A3M7SK19"/>
<reference evidence="2 3" key="1">
    <citation type="journal article" date="2018" name="Sci. Rep.">
        <title>Genomic signatures of local adaptation to the degree of environmental predictability in rotifers.</title>
        <authorList>
            <person name="Franch-Gras L."/>
            <person name="Hahn C."/>
            <person name="Garcia-Roger E.M."/>
            <person name="Carmona M.J."/>
            <person name="Serra M."/>
            <person name="Gomez A."/>
        </authorList>
    </citation>
    <scope>NUCLEOTIDE SEQUENCE [LARGE SCALE GENOMIC DNA]</scope>
    <source>
        <strain evidence="2">HYR1</strain>
    </source>
</reference>
<evidence type="ECO:0000256" key="1">
    <source>
        <dbReference type="SAM" id="Phobius"/>
    </source>
</evidence>
<feature type="transmembrane region" description="Helical" evidence="1">
    <location>
        <begin position="15"/>
        <end position="36"/>
    </location>
</feature>